<proteinExistence type="evidence at protein level"/>
<dbReference type="PANTHER" id="PTHR19307:SF12">
    <property type="entry name" value="TUMOR PROTEIN D52"/>
    <property type="match status" value="1"/>
</dbReference>
<feature type="region of interest" description="Disordered" evidence="4">
    <location>
        <begin position="309"/>
        <end position="346"/>
    </location>
</feature>
<protein>
    <submittedName>
        <fullName evidence="5">Tumor protein D52</fullName>
    </submittedName>
</protein>
<evidence type="ECO:0007829" key="7">
    <source>
        <dbReference type="PeptideAtlas" id="A0ABK0LBP7"/>
    </source>
</evidence>
<reference evidence="5" key="2">
    <citation type="submission" date="2025-08" db="UniProtKB">
        <authorList>
            <consortium name="Ensembl"/>
        </authorList>
    </citation>
    <scope>IDENTIFICATION</scope>
    <source>
        <strain evidence="5">Brown Norway</strain>
    </source>
</reference>
<dbReference type="Pfam" id="PF04201">
    <property type="entry name" value="TPD52"/>
    <property type="match status" value="1"/>
</dbReference>
<dbReference type="PANTHER" id="PTHR19307">
    <property type="entry name" value="TUMOR PROTEIN D52"/>
    <property type="match status" value="1"/>
</dbReference>
<dbReference type="InterPro" id="IPR007327">
    <property type="entry name" value="TPD52"/>
</dbReference>
<sequence length="346" mass="37016">MTCSSLQTAFSVQAGAQWVEKGAVAKSESWEETFPVANLRWKSKRHGLAAACAASGSPSLPAPPLVFADLPHPCPAPPPEPTWRSAQVAVRWSVTPGTGSREGGADARGGDCAGGRGRSAERRGGARRAERRERGGSDMDRGEQGLLKTEPVAEEGEDAVAMLSAPETLTEEEQEELRRELTKVEEEIQTLSQVLAAKEKHLAEIKRKLGITSLQEFKQNIAKGWQDVTATNAYKKTSETLSQAGQKASAAFSSVGSVITKKLEDVKLQAFSHSFSIRSIQHSISMPAMRNSPTFKSFEEKVENLKSKVGGAKPAGGDFGEVLNSTANATSTTTTEPPPEQTTESP</sequence>
<reference evidence="5" key="3">
    <citation type="submission" date="2025-09" db="UniProtKB">
        <authorList>
            <consortium name="Ensembl"/>
        </authorList>
    </citation>
    <scope>IDENTIFICATION</scope>
    <source>
        <strain evidence="5">Brown Norway</strain>
    </source>
</reference>
<feature type="compositionally biased region" description="Basic and acidic residues" evidence="4">
    <location>
        <begin position="118"/>
        <end position="143"/>
    </location>
</feature>
<name>A0ABK0LBP7_RAT</name>
<keyword evidence="6" id="KW-1185">Reference proteome</keyword>
<feature type="coiled-coil region" evidence="3">
    <location>
        <begin position="167"/>
        <end position="208"/>
    </location>
</feature>
<evidence type="ECO:0000313" key="6">
    <source>
        <dbReference type="Proteomes" id="UP000002494"/>
    </source>
</evidence>
<feature type="compositionally biased region" description="Low complexity" evidence="4">
    <location>
        <begin position="324"/>
        <end position="346"/>
    </location>
</feature>
<organism evidence="5 6">
    <name type="scientific">Rattus norvegicus</name>
    <name type="common">Rat</name>
    <dbReference type="NCBI Taxonomy" id="10116"/>
    <lineage>
        <taxon>Eukaryota</taxon>
        <taxon>Metazoa</taxon>
        <taxon>Chordata</taxon>
        <taxon>Craniata</taxon>
        <taxon>Vertebrata</taxon>
        <taxon>Euteleostomi</taxon>
        <taxon>Mammalia</taxon>
        <taxon>Eutheria</taxon>
        <taxon>Euarchontoglires</taxon>
        <taxon>Glires</taxon>
        <taxon>Rodentia</taxon>
        <taxon>Myomorpha</taxon>
        <taxon>Muroidea</taxon>
        <taxon>Muridae</taxon>
        <taxon>Murinae</taxon>
        <taxon>Rattus</taxon>
    </lineage>
</organism>
<evidence type="ECO:0000256" key="2">
    <source>
        <dbReference type="ARBA" id="ARBA00023054"/>
    </source>
</evidence>
<dbReference type="Proteomes" id="UP000002494">
    <property type="component" value="Chromosome 2"/>
</dbReference>
<evidence type="ECO:0000313" key="5">
    <source>
        <dbReference type="Ensembl" id="ENSRNOP00000101990.1"/>
    </source>
</evidence>
<reference evidence="5" key="1">
    <citation type="submission" date="2024-01" db="EMBL/GenBank/DDBJ databases">
        <title>GRCr8: a new rat reference genome assembly contstructed from accurate long reads and long range scaffolding.</title>
        <authorList>
            <person name="Doris P.A."/>
            <person name="Kalbfleisch T."/>
            <person name="Li K."/>
            <person name="Howe K."/>
            <person name="Wood J."/>
        </authorList>
    </citation>
    <scope>NUCLEOTIDE SEQUENCE [LARGE SCALE GENOMIC DNA]</scope>
    <source>
        <strain evidence="5">Brown Norway</strain>
    </source>
</reference>
<gene>
    <name evidence="5" type="primary">Tpd52</name>
</gene>
<dbReference type="GeneTree" id="ENSGT00940000155294"/>
<evidence type="ECO:0000256" key="1">
    <source>
        <dbReference type="ARBA" id="ARBA00005702"/>
    </source>
</evidence>
<evidence type="ECO:0000256" key="4">
    <source>
        <dbReference type="SAM" id="MobiDB-lite"/>
    </source>
</evidence>
<accession>A0ABK0LBP7</accession>
<evidence type="ECO:0000256" key="3">
    <source>
        <dbReference type="SAM" id="Coils"/>
    </source>
</evidence>
<keyword evidence="2 3" id="KW-0175">Coiled coil</keyword>
<comment type="similarity">
    <text evidence="1">Belongs to the TPD52 family.</text>
</comment>
<dbReference type="RGD" id="1306767">
    <property type="gene designation" value="Tpd52"/>
</dbReference>
<keyword evidence="7" id="KW-1267">Proteomics identification</keyword>
<dbReference type="Ensembl" id="ENSRNOT00000149178.1">
    <property type="protein sequence ID" value="ENSRNOP00000101990.1"/>
    <property type="gene ID" value="ENSRNOG00000011441.9"/>
</dbReference>
<feature type="region of interest" description="Disordered" evidence="4">
    <location>
        <begin position="95"/>
        <end position="155"/>
    </location>
</feature>